<proteinExistence type="predicted"/>
<dbReference type="Proteomes" id="UP000596660">
    <property type="component" value="Unplaced"/>
</dbReference>
<evidence type="ECO:0000256" key="1">
    <source>
        <dbReference type="ARBA" id="ARBA00022737"/>
    </source>
</evidence>
<dbReference type="InterPro" id="IPR056789">
    <property type="entry name" value="LRR_R13L1-DRL21"/>
</dbReference>
<dbReference type="GeneID" id="110714835"/>
<dbReference type="Pfam" id="PF25019">
    <property type="entry name" value="LRR_R13L1-DRL21"/>
    <property type="match status" value="1"/>
</dbReference>
<reference evidence="9" key="2">
    <citation type="submission" date="2021-03" db="UniProtKB">
        <authorList>
            <consortium name="EnsemblPlants"/>
        </authorList>
    </citation>
    <scope>IDENTIFICATION</scope>
</reference>
<dbReference type="Gene3D" id="3.80.10.10">
    <property type="entry name" value="Ribonuclease Inhibitor"/>
    <property type="match status" value="1"/>
</dbReference>
<name>A0A803LZW2_CHEQI</name>
<feature type="domain" description="Disease resistance R13L4/SHOC-2-like LRR" evidence="7">
    <location>
        <begin position="517"/>
        <end position="601"/>
    </location>
</feature>
<feature type="domain" description="NB-ARC" evidence="4">
    <location>
        <begin position="163"/>
        <end position="295"/>
    </location>
</feature>
<dbReference type="Pfam" id="PF00931">
    <property type="entry name" value="NB-ARC"/>
    <property type="match status" value="1"/>
</dbReference>
<accession>A0A803LZW2</accession>
<dbReference type="InterPro" id="IPR041118">
    <property type="entry name" value="Rx_N"/>
</dbReference>
<dbReference type="InterPro" id="IPR032675">
    <property type="entry name" value="LRR_dom_sf"/>
</dbReference>
<dbReference type="GO" id="GO:0098542">
    <property type="term" value="P:defense response to other organism"/>
    <property type="evidence" value="ECO:0007669"/>
    <property type="project" value="TreeGrafter"/>
</dbReference>
<dbReference type="RefSeq" id="XP_021749079.1">
    <property type="nucleotide sequence ID" value="XM_021893387.1"/>
</dbReference>
<dbReference type="Gene3D" id="1.20.5.4130">
    <property type="match status" value="1"/>
</dbReference>
<evidence type="ECO:0000256" key="3">
    <source>
        <dbReference type="ARBA" id="ARBA00022821"/>
    </source>
</evidence>
<dbReference type="PANTHER" id="PTHR23155:SF1205">
    <property type="entry name" value="DISEASE RESISTANCE PROTEIN RPM1"/>
    <property type="match status" value="1"/>
</dbReference>
<dbReference type="InterPro" id="IPR058922">
    <property type="entry name" value="WHD_DRP"/>
</dbReference>
<dbReference type="PANTHER" id="PTHR23155">
    <property type="entry name" value="DISEASE RESISTANCE PROTEIN RP"/>
    <property type="match status" value="1"/>
</dbReference>
<evidence type="ECO:0000259" key="8">
    <source>
        <dbReference type="Pfam" id="PF25019"/>
    </source>
</evidence>
<dbReference type="AlphaFoldDB" id="A0A803LZW2"/>
<dbReference type="InterPro" id="IPR027417">
    <property type="entry name" value="P-loop_NTPase"/>
</dbReference>
<feature type="domain" description="R13L1/DRL21-like LRR repeat region" evidence="8">
    <location>
        <begin position="658"/>
        <end position="781"/>
    </location>
</feature>
<dbReference type="InterPro" id="IPR055414">
    <property type="entry name" value="LRR_R13L4/SHOC2-like"/>
</dbReference>
<dbReference type="GO" id="GO:0043531">
    <property type="term" value="F:ADP binding"/>
    <property type="evidence" value="ECO:0007669"/>
    <property type="project" value="InterPro"/>
</dbReference>
<sequence length="920" mass="104564">MALEFVCGVFASVVVQELVDTIKSFGYDQFQHVIADVEKKLQALDMSYVKAQLMLDKVDGWELVSSKPHQDWVGEVRRACYDIEDLITDVMSEMRKAQNSLSFLKNWPRNMLEKEPLLDSRPFLREAVKEEIIKTLLLSTNFRRNGAAAAASSSNKGGSGTAGVIVLIEGMFGLGKTTLARVIDDDNKIETSFNQKFWVKLSGNFNLSKVLSSMVIQADSEQNQRQQSGLLHRDVSDRCRGRRVFIVLDDLCNFPNLQDWEEFEALLLNSTQMFGILITTRNPKVTHYVSSISMVPKLLSASVVDIHSKRKRCTLEESALEIAEKFCKGLPLVANVIRPHLYNEPEEQWSNMLSKDLWEMPLFREQIFPAFRLNFSDLSRGLKNCFCYLSLFPNGFNFKKKDLLQYWMAEGFIIQGHPGEPYHTAGWEETGNHLFDELLSRSIIVYDHESQVYKMHEFIHRYAQYVSSDIYLRLDKQFLNAYSSLSIGMPFISPTWYRKARHVSFVFRKFPPSVLKELEKCKGVRTIVTLLERTEIKELGYGLFSKLQSLRVLNLSATYISELPGSIGNLKHLRLLDVSRTDIESLPVSISKLTELQVLRLTKCYILELPKDTKNSTNLVHLEVDIKRLSCMPAHIGKLTKLQTLPAYIVGTKDGCQITELNKLKQIQGSLCLTNLEDVTGEDDAKKAMLSNKRFIKRLELEWSNNMKNPLQAKGVLKGLEPHQDLEELNIIGYGGDKFPNWLSEPECRLTSIHLERCHRCKSLPPLGQLPYLKALHLQEMCSIKCINDQFLGAGAASSFPALELLILEDMTSLEKWEGRLLMPRLHDLRILSCPVLHALPSLNQLAALVNLEIRECAALQSLPGGIMPLSLKQLIIEDSDLLAQRCLPEAGDDWCKINLVPSVVIDFLPIETLTSYTIQ</sequence>
<dbReference type="OMA" id="RACYDIE"/>
<gene>
    <name evidence="9" type="primary">LOC110714835</name>
</gene>
<feature type="domain" description="Disease resistance N-terminal" evidence="5">
    <location>
        <begin position="14"/>
        <end position="103"/>
    </location>
</feature>
<dbReference type="OrthoDB" id="2973320at2759"/>
<dbReference type="Pfam" id="PF18052">
    <property type="entry name" value="Rx_N"/>
    <property type="match status" value="1"/>
</dbReference>
<evidence type="ECO:0000313" key="9">
    <source>
        <dbReference type="EnsemblPlants" id="AUR62021013-RA:cds"/>
    </source>
</evidence>
<dbReference type="EnsemblPlants" id="AUR62021013-RA">
    <property type="protein sequence ID" value="AUR62021013-RA:cds"/>
    <property type="gene ID" value="AUR62021013"/>
</dbReference>
<dbReference type="Gramene" id="AUR62021013-RA">
    <property type="protein sequence ID" value="AUR62021013-RA:cds"/>
    <property type="gene ID" value="AUR62021013"/>
</dbReference>
<organism evidence="9 10">
    <name type="scientific">Chenopodium quinoa</name>
    <name type="common">Quinoa</name>
    <dbReference type="NCBI Taxonomy" id="63459"/>
    <lineage>
        <taxon>Eukaryota</taxon>
        <taxon>Viridiplantae</taxon>
        <taxon>Streptophyta</taxon>
        <taxon>Embryophyta</taxon>
        <taxon>Tracheophyta</taxon>
        <taxon>Spermatophyta</taxon>
        <taxon>Magnoliopsida</taxon>
        <taxon>eudicotyledons</taxon>
        <taxon>Gunneridae</taxon>
        <taxon>Pentapetalae</taxon>
        <taxon>Caryophyllales</taxon>
        <taxon>Chenopodiaceae</taxon>
        <taxon>Chenopodioideae</taxon>
        <taxon>Atripliceae</taxon>
        <taxon>Chenopodium</taxon>
    </lineage>
</organism>
<dbReference type="InterPro" id="IPR044974">
    <property type="entry name" value="Disease_R_plants"/>
</dbReference>
<evidence type="ECO:0000259" key="7">
    <source>
        <dbReference type="Pfam" id="PF23598"/>
    </source>
</evidence>
<dbReference type="PRINTS" id="PR00364">
    <property type="entry name" value="DISEASERSIST"/>
</dbReference>
<evidence type="ECO:0000259" key="4">
    <source>
        <dbReference type="Pfam" id="PF00931"/>
    </source>
</evidence>
<dbReference type="InterPro" id="IPR036388">
    <property type="entry name" value="WH-like_DNA-bd_sf"/>
</dbReference>
<keyword evidence="1" id="KW-0677">Repeat</keyword>
<evidence type="ECO:0000313" key="10">
    <source>
        <dbReference type="Proteomes" id="UP000596660"/>
    </source>
</evidence>
<dbReference type="Pfam" id="PF23559">
    <property type="entry name" value="WHD_DRP"/>
    <property type="match status" value="1"/>
</dbReference>
<dbReference type="Pfam" id="PF23598">
    <property type="entry name" value="LRR_14"/>
    <property type="match status" value="1"/>
</dbReference>
<dbReference type="Gene3D" id="1.10.10.10">
    <property type="entry name" value="Winged helix-like DNA-binding domain superfamily/Winged helix DNA-binding domain"/>
    <property type="match status" value="1"/>
</dbReference>
<keyword evidence="2" id="KW-0547">Nucleotide-binding</keyword>
<keyword evidence="3" id="KW-0611">Plant defense</keyword>
<evidence type="ECO:0000259" key="6">
    <source>
        <dbReference type="Pfam" id="PF23559"/>
    </source>
</evidence>
<dbReference type="InterPro" id="IPR002182">
    <property type="entry name" value="NB-ARC"/>
</dbReference>
<evidence type="ECO:0000256" key="2">
    <source>
        <dbReference type="ARBA" id="ARBA00022741"/>
    </source>
</evidence>
<reference evidence="9" key="1">
    <citation type="journal article" date="2017" name="Nature">
        <title>The genome of Chenopodium quinoa.</title>
        <authorList>
            <person name="Jarvis D.E."/>
            <person name="Ho Y.S."/>
            <person name="Lightfoot D.J."/>
            <person name="Schmoeckel S.M."/>
            <person name="Li B."/>
            <person name="Borm T.J.A."/>
            <person name="Ohyanagi H."/>
            <person name="Mineta K."/>
            <person name="Michell C.T."/>
            <person name="Saber N."/>
            <person name="Kharbatia N.M."/>
            <person name="Rupper R.R."/>
            <person name="Sharp A.R."/>
            <person name="Dally N."/>
            <person name="Boughton B.A."/>
            <person name="Woo Y.H."/>
            <person name="Gao G."/>
            <person name="Schijlen E.G.W.M."/>
            <person name="Guo X."/>
            <person name="Momin A.A."/>
            <person name="Negrao S."/>
            <person name="Al-Babili S."/>
            <person name="Gehring C."/>
            <person name="Roessner U."/>
            <person name="Jung C."/>
            <person name="Murphy K."/>
            <person name="Arold S.T."/>
            <person name="Gojobori T."/>
            <person name="van der Linden C.G."/>
            <person name="van Loo E.N."/>
            <person name="Jellen E.N."/>
            <person name="Maughan P.J."/>
            <person name="Tester M."/>
        </authorList>
    </citation>
    <scope>NUCLEOTIDE SEQUENCE [LARGE SCALE GENOMIC DNA]</scope>
    <source>
        <strain evidence="9">cv. PI 614886</strain>
    </source>
</reference>
<dbReference type="Gene3D" id="3.40.50.300">
    <property type="entry name" value="P-loop containing nucleotide triphosphate hydrolases"/>
    <property type="match status" value="1"/>
</dbReference>
<evidence type="ECO:0000259" key="5">
    <source>
        <dbReference type="Pfam" id="PF18052"/>
    </source>
</evidence>
<dbReference type="SUPFAM" id="SSF52058">
    <property type="entry name" value="L domain-like"/>
    <property type="match status" value="1"/>
</dbReference>
<keyword evidence="10" id="KW-1185">Reference proteome</keyword>
<protein>
    <submittedName>
        <fullName evidence="9">Uncharacterized protein</fullName>
    </submittedName>
</protein>
<dbReference type="SUPFAM" id="SSF52540">
    <property type="entry name" value="P-loop containing nucleoside triphosphate hydrolases"/>
    <property type="match status" value="1"/>
</dbReference>
<dbReference type="KEGG" id="cqi:110714835"/>
<feature type="domain" description="Disease resistance protein winged helix" evidence="6">
    <location>
        <begin position="391"/>
        <end position="460"/>
    </location>
</feature>